<reference evidence="2" key="2">
    <citation type="submission" date="2020-05" db="UniProtKB">
        <authorList>
            <consortium name="EnsemblMetazoa"/>
        </authorList>
    </citation>
    <scope>IDENTIFICATION</scope>
    <source>
        <strain evidence="2">wikel</strain>
    </source>
</reference>
<dbReference type="InParanoid" id="B7PPG0"/>
<evidence type="ECO:0000313" key="2">
    <source>
        <dbReference type="EnsemblMetazoa" id="ISCW005505-PA"/>
    </source>
</evidence>
<organism>
    <name type="scientific">Ixodes scapularis</name>
    <name type="common">Black-legged tick</name>
    <name type="synonym">Deer tick</name>
    <dbReference type="NCBI Taxonomy" id="6945"/>
    <lineage>
        <taxon>Eukaryota</taxon>
        <taxon>Metazoa</taxon>
        <taxon>Ecdysozoa</taxon>
        <taxon>Arthropoda</taxon>
        <taxon>Chelicerata</taxon>
        <taxon>Arachnida</taxon>
        <taxon>Acari</taxon>
        <taxon>Parasitiformes</taxon>
        <taxon>Ixodida</taxon>
        <taxon>Ixodoidea</taxon>
        <taxon>Ixodidae</taxon>
        <taxon>Ixodinae</taxon>
        <taxon>Ixodes</taxon>
    </lineage>
</organism>
<dbReference type="PaxDb" id="6945-B7PPG0"/>
<dbReference type="EnsemblMetazoa" id="ISCW005505-RA">
    <property type="protein sequence ID" value="ISCW005505-PA"/>
    <property type="gene ID" value="ISCW005505"/>
</dbReference>
<dbReference type="HOGENOM" id="CLU_2796804_0_0_1"/>
<accession>B7PPG0</accession>
<gene>
    <name evidence="1" type="ORF">IscW_ISCW005505</name>
</gene>
<evidence type="ECO:0008006" key="4">
    <source>
        <dbReference type="Google" id="ProtNLM"/>
    </source>
</evidence>
<evidence type="ECO:0000313" key="1">
    <source>
        <dbReference type="EMBL" id="EEC08482.1"/>
    </source>
</evidence>
<dbReference type="VEuPathDB" id="VectorBase:ISCI005505"/>
<name>B7PPG0_IXOSC</name>
<sequence length="68" mass="7566">MLGEFIEAVESAKTNTSPGPNGISVTALQNLLTKDMKELLQMCNDAWDFSEIPAYRKRLTVLRIPKGL</sequence>
<dbReference type="AlphaFoldDB" id="B7PPG0"/>
<proteinExistence type="predicted"/>
<dbReference type="VEuPathDB" id="VectorBase:ISCW005505"/>
<dbReference type="EMBL" id="ABJB011016616">
    <property type="status" value="NOT_ANNOTATED_CDS"/>
    <property type="molecule type" value="Genomic_DNA"/>
</dbReference>
<dbReference type="Proteomes" id="UP000001555">
    <property type="component" value="Unassembled WGS sequence"/>
</dbReference>
<protein>
    <recommendedName>
        <fullName evidence="4">Reverse transcriptase</fullName>
    </recommendedName>
</protein>
<dbReference type="EMBL" id="DS757978">
    <property type="protein sequence ID" value="EEC08482.1"/>
    <property type="molecule type" value="Genomic_DNA"/>
</dbReference>
<keyword evidence="3" id="KW-1185">Reference proteome</keyword>
<evidence type="ECO:0000313" key="3">
    <source>
        <dbReference type="Proteomes" id="UP000001555"/>
    </source>
</evidence>
<reference evidence="1 3" key="1">
    <citation type="submission" date="2008-03" db="EMBL/GenBank/DDBJ databases">
        <title>Annotation of Ixodes scapularis.</title>
        <authorList>
            <consortium name="Ixodes scapularis Genome Project Consortium"/>
            <person name="Caler E."/>
            <person name="Hannick L.I."/>
            <person name="Bidwell S."/>
            <person name="Joardar V."/>
            <person name="Thiagarajan M."/>
            <person name="Amedeo P."/>
            <person name="Galinsky K.J."/>
            <person name="Schobel S."/>
            <person name="Inman J."/>
            <person name="Hostetler J."/>
            <person name="Miller J."/>
            <person name="Hammond M."/>
            <person name="Megy K."/>
            <person name="Lawson D."/>
            <person name="Kodira C."/>
            <person name="Sutton G."/>
            <person name="Meyer J."/>
            <person name="Hill C.A."/>
            <person name="Birren B."/>
            <person name="Nene V."/>
            <person name="Collins F."/>
            <person name="Alarcon-Chaidez F."/>
            <person name="Wikel S."/>
            <person name="Strausberg R."/>
        </authorList>
    </citation>
    <scope>NUCLEOTIDE SEQUENCE [LARGE SCALE GENOMIC DNA]</scope>
    <source>
        <strain evidence="3">Wikel</strain>
        <strain evidence="1">Wikel colony</strain>
    </source>
</reference>